<gene>
    <name evidence="1" type="ORF">Pan44_12700</name>
</gene>
<dbReference type="SUPFAM" id="SSF49452">
    <property type="entry name" value="Starch-binding domain-like"/>
    <property type="match status" value="1"/>
</dbReference>
<dbReference type="Pfam" id="PF13620">
    <property type="entry name" value="CarboxypepD_reg"/>
    <property type="match status" value="3"/>
</dbReference>
<dbReference type="InParanoid" id="A0A517SAV8"/>
<dbReference type="Gene3D" id="2.60.40.1120">
    <property type="entry name" value="Carboxypeptidase-like, regulatory domain"/>
    <property type="match status" value="3"/>
</dbReference>
<keyword evidence="1" id="KW-0812">Transmembrane</keyword>
<dbReference type="KEGG" id="ccos:Pan44_12700"/>
<evidence type="ECO:0000313" key="1">
    <source>
        <dbReference type="EMBL" id="QDT53254.1"/>
    </source>
</evidence>
<dbReference type="InterPro" id="IPR013784">
    <property type="entry name" value="Carb-bd-like_fold"/>
</dbReference>
<organism evidence="1 2">
    <name type="scientific">Caulifigura coniformis</name>
    <dbReference type="NCBI Taxonomy" id="2527983"/>
    <lineage>
        <taxon>Bacteria</taxon>
        <taxon>Pseudomonadati</taxon>
        <taxon>Planctomycetota</taxon>
        <taxon>Planctomycetia</taxon>
        <taxon>Planctomycetales</taxon>
        <taxon>Planctomycetaceae</taxon>
        <taxon>Caulifigura</taxon>
    </lineage>
</organism>
<keyword evidence="2" id="KW-1185">Reference proteome</keyword>
<protein>
    <submittedName>
        <fullName evidence="1">Nickel uptake substrate-specific transmembrane region</fullName>
    </submittedName>
</protein>
<dbReference type="EMBL" id="CP036271">
    <property type="protein sequence ID" value="QDT53254.1"/>
    <property type="molecule type" value="Genomic_DNA"/>
</dbReference>
<dbReference type="AlphaFoldDB" id="A0A517SAV8"/>
<dbReference type="Proteomes" id="UP000315700">
    <property type="component" value="Chromosome"/>
</dbReference>
<dbReference type="InterPro" id="IPR008969">
    <property type="entry name" value="CarboxyPept-like_regulatory"/>
</dbReference>
<name>A0A517SAV8_9PLAN</name>
<dbReference type="OrthoDB" id="256352at2"/>
<proteinExistence type="predicted"/>
<sequence length="798" mass="86058">MLLVSLSAGSQKRAGSRGIALFAVVLALVFLGITLLLQPATGSISGVVTDAESGAPVSDAEVRLFQRVEGARRPAQGQVTLVRTDAHGRYRFDRVAPGDYGIQAIHENKASHSRLHDYAKALITRQGSSTSVDLKLADARTLKVVVLSEDTGEPVPHATVQLQWNGSVDSRGTDAHGVAVIPGLSQQELLISAKAPGFQVVEAVQSLSDPLTDVEFKLPAGGSIEGKIVDEKGQPLAGVRVVARPGFSPVQYDVATSDQEGNFRLNNVPRSRTMEVVSLLENYQELTQSFALNGAKHRQLELVLKPRASGGDVEVTVVDAEGRPIAGAEIENPGARFTMSRMATTNGEGRATVVDMNVPPHPRKPELTIRAERFAPSVVKVDPSDEGPAKVTVTLEKGHTFKGRIVNDAGEPIPGARIYVSLGNRGGASGLATTFSVDQDGRFSATTLVPASTMSISARGYTEIRQRKMLLDQEEEQTIVMDGTGHYRAVIFDGDTKKPVPRFSARLTFATTPPPEGVNRSSGMPAELARGKVINDDSGRLFLEDLPNNSAFDLLIEADGYEPLRRSSIITSRDESDVHIELQPVDRSSLVDVAGVLLDQNKQPLKGVDIHLIGTDPQLVAQDPRNADIDFQTIRMDSATDRPACKYARGVVTDHHGSFHFLQVSNRLNLQLVYWGNETPATRVRDLEKKPAAQLGRLVVFAPAAVTVTGKIDLEKYPRPERILVQAASDHQIHTSEIDRKDRSTFSVSRIAAGELKVMLYGEVVPRHANGQTFGASPLLATKTITASSGETIAVNFD</sequence>
<dbReference type="GO" id="GO:0030246">
    <property type="term" value="F:carbohydrate binding"/>
    <property type="evidence" value="ECO:0007669"/>
    <property type="project" value="InterPro"/>
</dbReference>
<dbReference type="SUPFAM" id="SSF49464">
    <property type="entry name" value="Carboxypeptidase regulatory domain-like"/>
    <property type="match status" value="3"/>
</dbReference>
<evidence type="ECO:0000313" key="2">
    <source>
        <dbReference type="Proteomes" id="UP000315700"/>
    </source>
</evidence>
<accession>A0A517SAV8</accession>
<dbReference type="RefSeq" id="WP_145028313.1">
    <property type="nucleotide sequence ID" value="NZ_CP036271.1"/>
</dbReference>
<reference evidence="1 2" key="1">
    <citation type="submission" date="2019-02" db="EMBL/GenBank/DDBJ databases">
        <title>Deep-cultivation of Planctomycetes and their phenomic and genomic characterization uncovers novel biology.</title>
        <authorList>
            <person name="Wiegand S."/>
            <person name="Jogler M."/>
            <person name="Boedeker C."/>
            <person name="Pinto D."/>
            <person name="Vollmers J."/>
            <person name="Rivas-Marin E."/>
            <person name="Kohn T."/>
            <person name="Peeters S.H."/>
            <person name="Heuer A."/>
            <person name="Rast P."/>
            <person name="Oberbeckmann S."/>
            <person name="Bunk B."/>
            <person name="Jeske O."/>
            <person name="Meyerdierks A."/>
            <person name="Storesund J.E."/>
            <person name="Kallscheuer N."/>
            <person name="Luecker S."/>
            <person name="Lage O.M."/>
            <person name="Pohl T."/>
            <person name="Merkel B.J."/>
            <person name="Hornburger P."/>
            <person name="Mueller R.-W."/>
            <person name="Bruemmer F."/>
            <person name="Labrenz M."/>
            <person name="Spormann A.M."/>
            <person name="Op den Camp H."/>
            <person name="Overmann J."/>
            <person name="Amann R."/>
            <person name="Jetten M.S.M."/>
            <person name="Mascher T."/>
            <person name="Medema M.H."/>
            <person name="Devos D.P."/>
            <person name="Kaster A.-K."/>
            <person name="Ovreas L."/>
            <person name="Rohde M."/>
            <person name="Galperin M.Y."/>
            <person name="Jogler C."/>
        </authorList>
    </citation>
    <scope>NUCLEOTIDE SEQUENCE [LARGE SCALE GENOMIC DNA]</scope>
    <source>
        <strain evidence="1 2">Pan44</strain>
    </source>
</reference>
<keyword evidence="1" id="KW-0472">Membrane</keyword>